<reference evidence="2" key="1">
    <citation type="submission" date="2023-01" db="EMBL/GenBank/DDBJ databases">
        <title>Exophiala dermititidis isolated from Cystic Fibrosis Patient.</title>
        <authorList>
            <person name="Kurbessoian T."/>
            <person name="Crocker A."/>
            <person name="Murante D."/>
            <person name="Hogan D.A."/>
            <person name="Stajich J.E."/>
        </authorList>
    </citation>
    <scope>NUCLEOTIDE SEQUENCE</scope>
    <source>
        <strain evidence="2">Ex8</strain>
    </source>
</reference>
<evidence type="ECO:0000313" key="3">
    <source>
        <dbReference type="Proteomes" id="UP001161757"/>
    </source>
</evidence>
<keyword evidence="1" id="KW-0812">Transmembrane</keyword>
<dbReference type="AlphaFoldDB" id="A0AAN6ITM9"/>
<accession>A0AAN6ITM9</accession>
<proteinExistence type="predicted"/>
<protein>
    <submittedName>
        <fullName evidence="2">Uncharacterized protein</fullName>
    </submittedName>
</protein>
<organism evidence="2 3">
    <name type="scientific">Exophiala dermatitidis</name>
    <name type="common">Black yeast-like fungus</name>
    <name type="synonym">Wangiella dermatitidis</name>
    <dbReference type="NCBI Taxonomy" id="5970"/>
    <lineage>
        <taxon>Eukaryota</taxon>
        <taxon>Fungi</taxon>
        <taxon>Dikarya</taxon>
        <taxon>Ascomycota</taxon>
        <taxon>Pezizomycotina</taxon>
        <taxon>Eurotiomycetes</taxon>
        <taxon>Chaetothyriomycetidae</taxon>
        <taxon>Chaetothyriales</taxon>
        <taxon>Herpotrichiellaceae</taxon>
        <taxon>Exophiala</taxon>
    </lineage>
</organism>
<feature type="transmembrane region" description="Helical" evidence="1">
    <location>
        <begin position="42"/>
        <end position="62"/>
    </location>
</feature>
<dbReference type="Proteomes" id="UP001161757">
    <property type="component" value="Unassembled WGS sequence"/>
</dbReference>
<dbReference type="EMBL" id="JAJGCB010000009">
    <property type="protein sequence ID" value="KAJ8990944.1"/>
    <property type="molecule type" value="Genomic_DNA"/>
</dbReference>
<sequence length="103" mass="11459">MRRESRQESDDNGGCMTQMYIFKHRLGIGIDRSAKRQHIHRSGYSVPILPNLAAEVFVLTLLVGNGVQTVWTNPGHTTVDPFLAVLMFCTCSGSFSYTVQSLP</sequence>
<feature type="transmembrane region" description="Helical" evidence="1">
    <location>
        <begin position="82"/>
        <end position="99"/>
    </location>
</feature>
<keyword evidence="1" id="KW-0472">Membrane</keyword>
<evidence type="ECO:0000313" key="2">
    <source>
        <dbReference type="EMBL" id="KAJ8990944.1"/>
    </source>
</evidence>
<keyword evidence="1" id="KW-1133">Transmembrane helix</keyword>
<comment type="caution">
    <text evidence="2">The sequence shown here is derived from an EMBL/GenBank/DDBJ whole genome shotgun (WGS) entry which is preliminary data.</text>
</comment>
<gene>
    <name evidence="2" type="ORF">HRR80_005005</name>
</gene>
<evidence type="ECO:0000256" key="1">
    <source>
        <dbReference type="SAM" id="Phobius"/>
    </source>
</evidence>
<name>A0AAN6ITM9_EXODE</name>